<comment type="caution">
    <text evidence="5">The sequence shown here is derived from an EMBL/GenBank/DDBJ whole genome shotgun (WGS) entry which is preliminary data.</text>
</comment>
<dbReference type="Pfam" id="PF01370">
    <property type="entry name" value="Epimerase"/>
    <property type="match status" value="1"/>
</dbReference>
<dbReference type="InterPro" id="IPR050425">
    <property type="entry name" value="NAD(P)_dehydrat-like"/>
</dbReference>
<dbReference type="SUPFAM" id="SSF51735">
    <property type="entry name" value="NAD(P)-binding Rossmann-fold domains"/>
    <property type="match status" value="1"/>
</dbReference>
<dbReference type="EMBL" id="JARJCW010000005">
    <property type="protein sequence ID" value="KAJ7224122.1"/>
    <property type="molecule type" value="Genomic_DNA"/>
</dbReference>
<reference evidence="5" key="1">
    <citation type="submission" date="2023-03" db="EMBL/GenBank/DDBJ databases">
        <title>Massive genome expansion in bonnet fungi (Mycena s.s.) driven by repeated elements and novel gene families across ecological guilds.</title>
        <authorList>
            <consortium name="Lawrence Berkeley National Laboratory"/>
            <person name="Harder C.B."/>
            <person name="Miyauchi S."/>
            <person name="Viragh M."/>
            <person name="Kuo A."/>
            <person name="Thoen E."/>
            <person name="Andreopoulos B."/>
            <person name="Lu D."/>
            <person name="Skrede I."/>
            <person name="Drula E."/>
            <person name="Henrissat B."/>
            <person name="Morin E."/>
            <person name="Kohler A."/>
            <person name="Barry K."/>
            <person name="LaButti K."/>
            <person name="Morin E."/>
            <person name="Salamov A."/>
            <person name="Lipzen A."/>
            <person name="Mereny Z."/>
            <person name="Hegedus B."/>
            <person name="Baldrian P."/>
            <person name="Stursova M."/>
            <person name="Weitz H."/>
            <person name="Taylor A."/>
            <person name="Grigoriev I.V."/>
            <person name="Nagy L.G."/>
            <person name="Martin F."/>
            <person name="Kauserud H."/>
        </authorList>
    </citation>
    <scope>NUCLEOTIDE SEQUENCE</scope>
    <source>
        <strain evidence="5">9144</strain>
    </source>
</reference>
<name>A0AAD7E1T3_9AGAR</name>
<accession>A0AAD7E1T3</accession>
<evidence type="ECO:0000256" key="2">
    <source>
        <dbReference type="ARBA" id="ARBA00023445"/>
    </source>
</evidence>
<dbReference type="Proteomes" id="UP001219525">
    <property type="component" value="Unassembled WGS sequence"/>
</dbReference>
<dbReference type="InterPro" id="IPR001509">
    <property type="entry name" value="Epimerase_deHydtase"/>
</dbReference>
<keyword evidence="6" id="KW-1185">Reference proteome</keyword>
<protein>
    <recommendedName>
        <fullName evidence="4">NAD-dependent epimerase/dehydratase domain-containing protein</fullName>
    </recommendedName>
</protein>
<evidence type="ECO:0000256" key="3">
    <source>
        <dbReference type="SAM" id="MobiDB-lite"/>
    </source>
</evidence>
<dbReference type="Gene3D" id="3.40.50.720">
    <property type="entry name" value="NAD(P)-binding Rossmann-like Domain"/>
    <property type="match status" value="1"/>
</dbReference>
<feature type="region of interest" description="Disordered" evidence="3">
    <location>
        <begin position="285"/>
        <end position="306"/>
    </location>
</feature>
<dbReference type="GO" id="GO:0016616">
    <property type="term" value="F:oxidoreductase activity, acting on the CH-OH group of donors, NAD or NADP as acceptor"/>
    <property type="evidence" value="ECO:0007669"/>
    <property type="project" value="TreeGrafter"/>
</dbReference>
<evidence type="ECO:0000256" key="1">
    <source>
        <dbReference type="ARBA" id="ARBA00023002"/>
    </source>
</evidence>
<comment type="similarity">
    <text evidence="2">Belongs to the NAD(P)-dependent epimerase/dehydratase family. Dihydroflavonol-4-reductase subfamily.</text>
</comment>
<feature type="domain" description="NAD-dependent epimerase/dehydratase" evidence="4">
    <location>
        <begin position="8"/>
        <end position="204"/>
    </location>
</feature>
<dbReference type="PANTHER" id="PTHR10366">
    <property type="entry name" value="NAD DEPENDENT EPIMERASE/DEHYDRATASE"/>
    <property type="match status" value="1"/>
</dbReference>
<evidence type="ECO:0000259" key="4">
    <source>
        <dbReference type="Pfam" id="PF01370"/>
    </source>
</evidence>
<evidence type="ECO:0000313" key="6">
    <source>
        <dbReference type="Proteomes" id="UP001219525"/>
    </source>
</evidence>
<dbReference type="AlphaFoldDB" id="A0AAD7E1T3"/>
<proteinExistence type="inferred from homology"/>
<keyword evidence="1" id="KW-0560">Oxidoreductase</keyword>
<dbReference type="InterPro" id="IPR036291">
    <property type="entry name" value="NAD(P)-bd_dom_sf"/>
</dbReference>
<evidence type="ECO:0000313" key="5">
    <source>
        <dbReference type="EMBL" id="KAJ7224122.1"/>
    </source>
</evidence>
<sequence length="344" mass="36900">MSTAPECVLVTGVSGFVGSHVAAQLLADGYRVRGTARGSKLDSLKAANVAKNPNFEVVCVEDIAVDDLSAILRGVKCVIHTASPLAGRATAAEGLKAAVDGTMNILKQAFKAGITKFVVTSSWATTMDPTLDKMYQGIVLTGKDWGTVSEADLLSGTHTPFWNYLATKTLAELAAWTFAKENPTVDLTTSTVNPPFIFGPPHPDFLQVERGRLGTNGMVYALINGEPGRAMPPQLAPFYCDVRDVAMAHVRSLKAKPLENGQKRLLVCGGSFTWKEAVEHLDATRPDLKHRLPSPETAKPLPGTLSTTDVSPASAILGLEDYIPWNKCVTDTLDALLVAEKEWK</sequence>
<gene>
    <name evidence="5" type="ORF">GGX14DRAFT_424349</name>
</gene>
<dbReference type="PANTHER" id="PTHR10366:SF564">
    <property type="entry name" value="STEROL-4-ALPHA-CARBOXYLATE 3-DEHYDROGENASE, DECARBOXYLATING"/>
    <property type="match status" value="1"/>
</dbReference>
<organism evidence="5 6">
    <name type="scientific">Mycena pura</name>
    <dbReference type="NCBI Taxonomy" id="153505"/>
    <lineage>
        <taxon>Eukaryota</taxon>
        <taxon>Fungi</taxon>
        <taxon>Dikarya</taxon>
        <taxon>Basidiomycota</taxon>
        <taxon>Agaricomycotina</taxon>
        <taxon>Agaricomycetes</taxon>
        <taxon>Agaricomycetidae</taxon>
        <taxon>Agaricales</taxon>
        <taxon>Marasmiineae</taxon>
        <taxon>Mycenaceae</taxon>
        <taxon>Mycena</taxon>
    </lineage>
</organism>